<comment type="subunit">
    <text evidence="7">Associated with the spliceosome.</text>
</comment>
<feature type="compositionally biased region" description="Polar residues" evidence="8">
    <location>
        <begin position="35"/>
        <end position="46"/>
    </location>
</feature>
<evidence type="ECO:0000256" key="3">
    <source>
        <dbReference type="ARBA" id="ARBA00022723"/>
    </source>
</evidence>
<gene>
    <name evidence="10" type="primary">ABSGL_03114.1 scaffold 4229</name>
</gene>
<feature type="compositionally biased region" description="Acidic residues" evidence="8">
    <location>
        <begin position="282"/>
        <end position="293"/>
    </location>
</feature>
<dbReference type="Pfam" id="PF13923">
    <property type="entry name" value="zf-C3HC4_2"/>
    <property type="match status" value="1"/>
</dbReference>
<dbReference type="InterPro" id="IPR017907">
    <property type="entry name" value="Znf_RING_CS"/>
</dbReference>
<keyword evidence="11" id="KW-1185">Reference proteome</keyword>
<dbReference type="InterPro" id="IPR039971">
    <property type="entry name" value="CWC24-like"/>
</dbReference>
<dbReference type="EMBL" id="LT551876">
    <property type="protein sequence ID" value="SAL97609.1"/>
    <property type="molecule type" value="Genomic_DNA"/>
</dbReference>
<dbReference type="GO" id="GO:0008270">
    <property type="term" value="F:zinc ion binding"/>
    <property type="evidence" value="ECO:0007669"/>
    <property type="project" value="UniProtKB-KW"/>
</dbReference>
<evidence type="ECO:0000256" key="2">
    <source>
        <dbReference type="ARBA" id="ARBA00009161"/>
    </source>
</evidence>
<feature type="compositionally biased region" description="Polar residues" evidence="8">
    <location>
        <begin position="1"/>
        <end position="15"/>
    </location>
</feature>
<protein>
    <recommendedName>
        <fullName evidence="7">Pre-mRNA-splicing factor CWC24</fullName>
    </recommendedName>
</protein>
<feature type="compositionally biased region" description="Basic residues" evidence="8">
    <location>
        <begin position="19"/>
        <end position="34"/>
    </location>
</feature>
<name>A0A163KR51_ABSGL</name>
<dbReference type="InterPro" id="IPR013083">
    <property type="entry name" value="Znf_RING/FYVE/PHD"/>
</dbReference>
<evidence type="ECO:0000256" key="1">
    <source>
        <dbReference type="ARBA" id="ARBA00003777"/>
    </source>
</evidence>
<dbReference type="GO" id="GO:0005684">
    <property type="term" value="C:U2-type spliceosomal complex"/>
    <property type="evidence" value="ECO:0007669"/>
    <property type="project" value="TreeGrafter"/>
</dbReference>
<dbReference type="SUPFAM" id="SSF57850">
    <property type="entry name" value="RING/U-box"/>
    <property type="match status" value="1"/>
</dbReference>
<evidence type="ECO:0000256" key="6">
    <source>
        <dbReference type="PROSITE-ProRule" id="PRU00175"/>
    </source>
</evidence>
<dbReference type="Proteomes" id="UP000078561">
    <property type="component" value="Unassembled WGS sequence"/>
</dbReference>
<dbReference type="CDD" id="cd16539">
    <property type="entry name" value="RING-HC_RNF113A_B"/>
    <property type="match status" value="1"/>
</dbReference>
<evidence type="ECO:0000256" key="5">
    <source>
        <dbReference type="ARBA" id="ARBA00022833"/>
    </source>
</evidence>
<sequence>MSDPSGQELLTSSNDKVPFFKKRTPKNNIRKRQRSPTSTHQTNTGSDADDDESIVSEVITKERKTIKTPFVQSTRRKRPARRMDGDDPDEDDDDIGFGGDQYQADRSTTVRKDDATRYTTEFELDAAAMDAMTKTGFCGYGDSCIFLHDRGDYKSGWELDKEWEQAQKNKNNTVKDQYAISDEDSDEEVPFACLICRNEFSNPVVTKCQHYFCEACAINNYKTSSKCFACGAATSGVFNTAKNILEKLRQKRDRIKQNQADDEEDRDLGLDQIEGLETKQDSDDDDDSDSDSD</sequence>
<dbReference type="PROSITE" id="PS50089">
    <property type="entry name" value="ZF_RING_2"/>
    <property type="match status" value="1"/>
</dbReference>
<dbReference type="AlphaFoldDB" id="A0A163KR51"/>
<feature type="compositionally biased region" description="Acidic residues" evidence="8">
    <location>
        <begin position="86"/>
        <end position="95"/>
    </location>
</feature>
<dbReference type="PROSITE" id="PS00518">
    <property type="entry name" value="ZF_RING_1"/>
    <property type="match status" value="1"/>
</dbReference>
<dbReference type="GO" id="GO:0003677">
    <property type="term" value="F:DNA binding"/>
    <property type="evidence" value="ECO:0007669"/>
    <property type="project" value="UniProtKB-UniRule"/>
</dbReference>
<dbReference type="InterPro" id="IPR036855">
    <property type="entry name" value="Znf_CCCH_sf"/>
</dbReference>
<dbReference type="STRING" id="4829.A0A163KR51"/>
<dbReference type="OrthoDB" id="25761at2759"/>
<dbReference type="PANTHER" id="PTHR12930:SF0">
    <property type="entry name" value="RING FINGER PROTEIN 113B"/>
    <property type="match status" value="1"/>
</dbReference>
<dbReference type="Gene3D" id="3.30.40.10">
    <property type="entry name" value="Zinc/RING finger domain, C3HC4 (zinc finger)"/>
    <property type="match status" value="1"/>
</dbReference>
<evidence type="ECO:0000256" key="8">
    <source>
        <dbReference type="SAM" id="MobiDB-lite"/>
    </source>
</evidence>
<dbReference type="SUPFAM" id="SSF90229">
    <property type="entry name" value="CCCH zinc finger"/>
    <property type="match status" value="1"/>
</dbReference>
<proteinExistence type="inferred from homology"/>
<dbReference type="GO" id="GO:0006397">
    <property type="term" value="P:mRNA processing"/>
    <property type="evidence" value="ECO:0007669"/>
    <property type="project" value="UniProtKB-KW"/>
</dbReference>
<evidence type="ECO:0000313" key="11">
    <source>
        <dbReference type="Proteomes" id="UP000078561"/>
    </source>
</evidence>
<keyword evidence="3" id="KW-0479">Metal-binding</keyword>
<evidence type="ECO:0000256" key="7">
    <source>
        <dbReference type="RuleBase" id="RU367110"/>
    </source>
</evidence>
<dbReference type="FunFam" id="3.30.40.10:FF:000045">
    <property type="entry name" value="RING finger protein 113A"/>
    <property type="match status" value="1"/>
</dbReference>
<keyword evidence="7" id="KW-0238">DNA-binding</keyword>
<comment type="similarity">
    <text evidence="2 7">Belongs to the CWC24 family.</text>
</comment>
<keyword evidence="7" id="KW-0507">mRNA processing</keyword>
<accession>A0A163KR51</accession>
<feature type="region of interest" description="Disordered" evidence="8">
    <location>
        <begin position="254"/>
        <end position="293"/>
    </location>
</feature>
<organism evidence="10">
    <name type="scientific">Absidia glauca</name>
    <name type="common">Pin mould</name>
    <dbReference type="NCBI Taxonomy" id="4829"/>
    <lineage>
        <taxon>Eukaryota</taxon>
        <taxon>Fungi</taxon>
        <taxon>Fungi incertae sedis</taxon>
        <taxon>Mucoromycota</taxon>
        <taxon>Mucoromycotina</taxon>
        <taxon>Mucoromycetes</taxon>
        <taxon>Mucorales</taxon>
        <taxon>Cunninghamellaceae</taxon>
        <taxon>Absidia</taxon>
    </lineage>
</organism>
<dbReference type="InParanoid" id="A0A163KR51"/>
<keyword evidence="5 7" id="KW-0862">Zinc</keyword>
<evidence type="ECO:0000259" key="9">
    <source>
        <dbReference type="PROSITE" id="PS50089"/>
    </source>
</evidence>
<comment type="subcellular location">
    <subcellularLocation>
        <location evidence="7">Nucleus</location>
    </subcellularLocation>
</comment>
<dbReference type="PANTHER" id="PTHR12930">
    <property type="entry name" value="ZINC FINGER PROTEIN 183"/>
    <property type="match status" value="1"/>
</dbReference>
<dbReference type="GO" id="GO:0034247">
    <property type="term" value="P:snoRNA splicing"/>
    <property type="evidence" value="ECO:0007669"/>
    <property type="project" value="TreeGrafter"/>
</dbReference>
<keyword evidence="4 6" id="KW-0863">Zinc-finger</keyword>
<comment type="function">
    <text evidence="1 7">Involved in pre-mRNA splicing.</text>
</comment>
<reference evidence="10" key="1">
    <citation type="submission" date="2016-04" db="EMBL/GenBank/DDBJ databases">
        <authorList>
            <person name="Evans L.H."/>
            <person name="Alamgir A."/>
            <person name="Owens N."/>
            <person name="Weber N.D."/>
            <person name="Virtaneva K."/>
            <person name="Barbian K."/>
            <person name="Babar A."/>
            <person name="Rosenke K."/>
        </authorList>
    </citation>
    <scope>NUCLEOTIDE SEQUENCE [LARGE SCALE GENOMIC DNA]</scope>
    <source>
        <strain evidence="10">CBS 101.48</strain>
    </source>
</reference>
<keyword evidence="7" id="KW-0539">Nucleus</keyword>
<evidence type="ECO:0000256" key="4">
    <source>
        <dbReference type="ARBA" id="ARBA00022771"/>
    </source>
</evidence>
<feature type="region of interest" description="Disordered" evidence="8">
    <location>
        <begin position="1"/>
        <end position="102"/>
    </location>
</feature>
<evidence type="ECO:0000313" key="10">
    <source>
        <dbReference type="EMBL" id="SAL97609.1"/>
    </source>
</evidence>
<dbReference type="SMART" id="SM00184">
    <property type="entry name" value="RING"/>
    <property type="match status" value="1"/>
</dbReference>
<feature type="domain" description="RING-type" evidence="9">
    <location>
        <begin position="193"/>
        <end position="230"/>
    </location>
</feature>
<keyword evidence="7" id="KW-0747">Spliceosome</keyword>
<keyword evidence="7" id="KW-0508">mRNA splicing</keyword>
<dbReference type="InterPro" id="IPR001841">
    <property type="entry name" value="Znf_RING"/>
</dbReference>